<keyword evidence="2" id="KW-1185">Reference proteome</keyword>
<proteinExistence type="predicted"/>
<accession>A0A9D4J2I6</accession>
<gene>
    <name evidence="1" type="ORF">DPMN_149543</name>
</gene>
<dbReference type="AlphaFoldDB" id="A0A9D4J2I6"/>
<protein>
    <submittedName>
        <fullName evidence="1">Uncharacterized protein</fullName>
    </submittedName>
</protein>
<sequence>MFSNLPVISVVGTSPSHVGHNDSIPVQRSMWAFTIPDEWWFLLYLGLPPTTSDHIKF</sequence>
<dbReference type="Proteomes" id="UP000828390">
    <property type="component" value="Unassembled WGS sequence"/>
</dbReference>
<evidence type="ECO:0000313" key="2">
    <source>
        <dbReference type="Proteomes" id="UP000828390"/>
    </source>
</evidence>
<reference evidence="1" key="1">
    <citation type="journal article" date="2019" name="bioRxiv">
        <title>The Genome of the Zebra Mussel, Dreissena polymorpha: A Resource for Invasive Species Research.</title>
        <authorList>
            <person name="McCartney M.A."/>
            <person name="Auch B."/>
            <person name="Kono T."/>
            <person name="Mallez S."/>
            <person name="Zhang Y."/>
            <person name="Obille A."/>
            <person name="Becker A."/>
            <person name="Abrahante J.E."/>
            <person name="Garbe J."/>
            <person name="Badalamenti J.P."/>
            <person name="Herman A."/>
            <person name="Mangelson H."/>
            <person name="Liachko I."/>
            <person name="Sullivan S."/>
            <person name="Sone E.D."/>
            <person name="Koren S."/>
            <person name="Silverstein K.A.T."/>
            <person name="Beckman K.B."/>
            <person name="Gohl D.M."/>
        </authorList>
    </citation>
    <scope>NUCLEOTIDE SEQUENCE</scope>
    <source>
        <strain evidence="1">Duluth1</strain>
        <tissue evidence="1">Whole animal</tissue>
    </source>
</reference>
<dbReference type="EMBL" id="JAIWYP010000007">
    <property type="protein sequence ID" value="KAH3795980.1"/>
    <property type="molecule type" value="Genomic_DNA"/>
</dbReference>
<comment type="caution">
    <text evidence="1">The sequence shown here is derived from an EMBL/GenBank/DDBJ whole genome shotgun (WGS) entry which is preliminary data.</text>
</comment>
<organism evidence="1 2">
    <name type="scientific">Dreissena polymorpha</name>
    <name type="common">Zebra mussel</name>
    <name type="synonym">Mytilus polymorpha</name>
    <dbReference type="NCBI Taxonomy" id="45954"/>
    <lineage>
        <taxon>Eukaryota</taxon>
        <taxon>Metazoa</taxon>
        <taxon>Spiralia</taxon>
        <taxon>Lophotrochozoa</taxon>
        <taxon>Mollusca</taxon>
        <taxon>Bivalvia</taxon>
        <taxon>Autobranchia</taxon>
        <taxon>Heteroconchia</taxon>
        <taxon>Euheterodonta</taxon>
        <taxon>Imparidentia</taxon>
        <taxon>Neoheterodontei</taxon>
        <taxon>Myida</taxon>
        <taxon>Dreissenoidea</taxon>
        <taxon>Dreissenidae</taxon>
        <taxon>Dreissena</taxon>
    </lineage>
</organism>
<evidence type="ECO:0000313" key="1">
    <source>
        <dbReference type="EMBL" id="KAH3795980.1"/>
    </source>
</evidence>
<reference evidence="1" key="2">
    <citation type="submission" date="2020-11" db="EMBL/GenBank/DDBJ databases">
        <authorList>
            <person name="McCartney M.A."/>
            <person name="Auch B."/>
            <person name="Kono T."/>
            <person name="Mallez S."/>
            <person name="Becker A."/>
            <person name="Gohl D.M."/>
            <person name="Silverstein K.A.T."/>
            <person name="Koren S."/>
            <person name="Bechman K.B."/>
            <person name="Herman A."/>
            <person name="Abrahante J.E."/>
            <person name="Garbe J."/>
        </authorList>
    </citation>
    <scope>NUCLEOTIDE SEQUENCE</scope>
    <source>
        <strain evidence="1">Duluth1</strain>
        <tissue evidence="1">Whole animal</tissue>
    </source>
</reference>
<name>A0A9D4J2I6_DREPO</name>